<dbReference type="Proteomes" id="UP001501588">
    <property type="component" value="Unassembled WGS sequence"/>
</dbReference>
<feature type="signal peptide" evidence="2">
    <location>
        <begin position="1"/>
        <end position="21"/>
    </location>
</feature>
<dbReference type="Gene3D" id="3.40.190.150">
    <property type="entry name" value="Bordetella uptake gene, domain 1"/>
    <property type="match status" value="1"/>
</dbReference>
<evidence type="ECO:0000256" key="2">
    <source>
        <dbReference type="SAM" id="SignalP"/>
    </source>
</evidence>
<comment type="caution">
    <text evidence="3">The sequence shown here is derived from an EMBL/GenBank/DDBJ whole genome shotgun (WGS) entry which is preliminary data.</text>
</comment>
<evidence type="ECO:0000313" key="3">
    <source>
        <dbReference type="EMBL" id="GAA0602281.1"/>
    </source>
</evidence>
<dbReference type="PANTHER" id="PTHR42928">
    <property type="entry name" value="TRICARBOXYLATE-BINDING PROTEIN"/>
    <property type="match status" value="1"/>
</dbReference>
<sequence length="319" mass="32838">MTTRRLVLAAPALLLSTAARAQSQRTVRLVVPFPAGGATDGLARLWAPAFSQRIGLPVVVDNRPGAAGVPAADVVAKAAPDGLTLLLATSSIASTGPAVNPALPYDVERDFLPLSLLAVSPSLVLVSTTVPAQTLEEFIAWARARRGQVNYGSSGVGTGPHLAGALFDRLADTGMVHVPYRGTGPVYAELRRGDVHALMDVPSTAAPHLQGGTVRALAVTSPAPTPLAPGLRPAREAVPGFEAETWFGVYGPAGLPAATAAQYTTAASEAIRDPALTARLADLGAEVRGADGPALAAVARAEREKWTRLVRDLGIKPEG</sequence>
<comment type="similarity">
    <text evidence="1">Belongs to the UPF0065 (bug) family.</text>
</comment>
<dbReference type="Pfam" id="PF03401">
    <property type="entry name" value="TctC"/>
    <property type="match status" value="1"/>
</dbReference>
<dbReference type="PANTHER" id="PTHR42928:SF5">
    <property type="entry name" value="BLR1237 PROTEIN"/>
    <property type="match status" value="1"/>
</dbReference>
<dbReference type="RefSeq" id="WP_343897689.1">
    <property type="nucleotide sequence ID" value="NZ_BAAAFZ010000081.1"/>
</dbReference>
<dbReference type="InterPro" id="IPR005064">
    <property type="entry name" value="BUG"/>
</dbReference>
<name>A0ABP3R3K0_9PROT</name>
<evidence type="ECO:0000313" key="4">
    <source>
        <dbReference type="Proteomes" id="UP001501588"/>
    </source>
</evidence>
<dbReference type="InterPro" id="IPR042100">
    <property type="entry name" value="Bug_dom1"/>
</dbReference>
<reference evidence="4" key="1">
    <citation type="journal article" date="2019" name="Int. J. Syst. Evol. Microbiol.">
        <title>The Global Catalogue of Microorganisms (GCM) 10K type strain sequencing project: providing services to taxonomists for standard genome sequencing and annotation.</title>
        <authorList>
            <consortium name="The Broad Institute Genomics Platform"/>
            <consortium name="The Broad Institute Genome Sequencing Center for Infectious Disease"/>
            <person name="Wu L."/>
            <person name="Ma J."/>
        </authorList>
    </citation>
    <scope>NUCLEOTIDE SEQUENCE [LARGE SCALE GENOMIC DNA]</scope>
    <source>
        <strain evidence="4">JCM 9933</strain>
    </source>
</reference>
<proteinExistence type="inferred from homology"/>
<protein>
    <submittedName>
        <fullName evidence="3">Tripartite tricarboxylate transporter substrate binding protein BugE</fullName>
    </submittedName>
</protein>
<feature type="chain" id="PRO_5045195513" evidence="2">
    <location>
        <begin position="22"/>
        <end position="319"/>
    </location>
</feature>
<evidence type="ECO:0000256" key="1">
    <source>
        <dbReference type="ARBA" id="ARBA00006987"/>
    </source>
</evidence>
<gene>
    <name evidence="3" type="ORF">GCM10009416_45180</name>
</gene>
<keyword evidence="4" id="KW-1185">Reference proteome</keyword>
<dbReference type="PIRSF" id="PIRSF017082">
    <property type="entry name" value="YflP"/>
    <property type="match status" value="1"/>
</dbReference>
<keyword evidence="2" id="KW-0732">Signal</keyword>
<accession>A0ABP3R3K0</accession>
<dbReference type="Gene3D" id="3.40.190.10">
    <property type="entry name" value="Periplasmic binding protein-like II"/>
    <property type="match status" value="1"/>
</dbReference>
<dbReference type="EMBL" id="BAAAFZ010000081">
    <property type="protein sequence ID" value="GAA0602281.1"/>
    <property type="molecule type" value="Genomic_DNA"/>
</dbReference>
<organism evidence="3 4">
    <name type="scientific">Craurococcus roseus</name>
    <dbReference type="NCBI Taxonomy" id="77585"/>
    <lineage>
        <taxon>Bacteria</taxon>
        <taxon>Pseudomonadati</taxon>
        <taxon>Pseudomonadota</taxon>
        <taxon>Alphaproteobacteria</taxon>
        <taxon>Acetobacterales</taxon>
        <taxon>Acetobacteraceae</taxon>
        <taxon>Craurococcus</taxon>
    </lineage>
</organism>